<evidence type="ECO:0000256" key="5">
    <source>
        <dbReference type="ARBA" id="ARBA00022679"/>
    </source>
</evidence>
<proteinExistence type="inferred from homology"/>
<name>A0ABQ3J678_9RHOB</name>
<dbReference type="EMBL" id="BNCH01000007">
    <property type="protein sequence ID" value="GHF04540.1"/>
    <property type="molecule type" value="Genomic_DNA"/>
</dbReference>
<keyword evidence="15" id="KW-1185">Reference proteome</keyword>
<keyword evidence="5" id="KW-0808">Transferase</keyword>
<dbReference type="Pfam" id="PF01288">
    <property type="entry name" value="HPPK"/>
    <property type="match status" value="1"/>
</dbReference>
<reference evidence="15" key="1">
    <citation type="journal article" date="2019" name="Int. J. Syst. Evol. Microbiol.">
        <title>The Global Catalogue of Microorganisms (GCM) 10K type strain sequencing project: providing services to taxonomists for standard genome sequencing and annotation.</title>
        <authorList>
            <consortium name="The Broad Institute Genomics Platform"/>
            <consortium name="The Broad Institute Genome Sequencing Center for Infectious Disease"/>
            <person name="Wu L."/>
            <person name="Ma J."/>
        </authorList>
    </citation>
    <scope>NUCLEOTIDE SEQUENCE [LARGE SCALE GENOMIC DNA]</scope>
    <source>
        <strain evidence="15">KCTC 42443</strain>
    </source>
</reference>
<evidence type="ECO:0000256" key="3">
    <source>
        <dbReference type="ARBA" id="ARBA00013253"/>
    </source>
</evidence>
<evidence type="ECO:0000256" key="2">
    <source>
        <dbReference type="ARBA" id="ARBA00005810"/>
    </source>
</evidence>
<sequence length="131" mass="14884">MNAVVGIDSDLPPADILAVLHEVEEAFGRERPSRWAPRTLDLDLLACGDQILPDIFILKRWMTLPLAEQMKQAPDQLILPHPRLHERAFVLIPLADVAPQWRHPITQMVVKQMVDELPDADKKGVLPYPYP</sequence>
<dbReference type="CDD" id="cd00483">
    <property type="entry name" value="HPPK"/>
    <property type="match status" value="1"/>
</dbReference>
<evidence type="ECO:0000256" key="6">
    <source>
        <dbReference type="ARBA" id="ARBA00022741"/>
    </source>
</evidence>
<comment type="similarity">
    <text evidence="2">Belongs to the HPPK family.</text>
</comment>
<evidence type="ECO:0000256" key="11">
    <source>
        <dbReference type="ARBA" id="ARBA00029766"/>
    </source>
</evidence>
<keyword evidence="6" id="KW-0547">Nucleotide-binding</keyword>
<keyword evidence="9" id="KW-0289">Folate biosynthesis</keyword>
<evidence type="ECO:0000313" key="14">
    <source>
        <dbReference type="EMBL" id="GHF04540.1"/>
    </source>
</evidence>
<dbReference type="PANTHER" id="PTHR43071:SF1">
    <property type="entry name" value="2-AMINO-4-HYDROXY-6-HYDROXYMETHYLDIHYDROPTERIDINE PYROPHOSPHOKINASE"/>
    <property type="match status" value="1"/>
</dbReference>
<keyword evidence="7" id="KW-0418">Kinase</keyword>
<dbReference type="Gene3D" id="3.30.70.560">
    <property type="entry name" value="7,8-Dihydro-6-hydroxymethylpterin-pyrophosphokinase HPPK"/>
    <property type="match status" value="1"/>
</dbReference>
<evidence type="ECO:0000256" key="7">
    <source>
        <dbReference type="ARBA" id="ARBA00022777"/>
    </source>
</evidence>
<evidence type="ECO:0000256" key="9">
    <source>
        <dbReference type="ARBA" id="ARBA00022909"/>
    </source>
</evidence>
<dbReference type="PROSITE" id="PS00794">
    <property type="entry name" value="HPPK"/>
    <property type="match status" value="1"/>
</dbReference>
<comment type="pathway">
    <text evidence="1">Cofactor biosynthesis; tetrahydrofolate biosynthesis; 2-amino-4-hydroxy-6-hydroxymethyl-7,8-dihydropteridine diphosphate from 7,8-dihydroneopterin triphosphate: step 4/4.</text>
</comment>
<evidence type="ECO:0000256" key="8">
    <source>
        <dbReference type="ARBA" id="ARBA00022840"/>
    </source>
</evidence>
<dbReference type="Proteomes" id="UP000609802">
    <property type="component" value="Unassembled WGS sequence"/>
</dbReference>
<feature type="domain" description="7,8-dihydro-6-hydroxymethylpterin-pyrophosphokinase" evidence="13">
    <location>
        <begin position="34"/>
        <end position="45"/>
    </location>
</feature>
<evidence type="ECO:0000256" key="4">
    <source>
        <dbReference type="ARBA" id="ARBA00016218"/>
    </source>
</evidence>
<dbReference type="InterPro" id="IPR035907">
    <property type="entry name" value="Hppk_sf"/>
</dbReference>
<comment type="caution">
    <text evidence="14">The sequence shown here is derived from an EMBL/GenBank/DDBJ whole genome shotgun (WGS) entry which is preliminary data.</text>
</comment>
<dbReference type="PANTHER" id="PTHR43071">
    <property type="entry name" value="2-AMINO-4-HYDROXY-6-HYDROXYMETHYLDIHYDROPTERIDINE PYROPHOSPHOKINASE"/>
    <property type="match status" value="1"/>
</dbReference>
<gene>
    <name evidence="14" type="ORF">GCM10016455_27240</name>
</gene>
<evidence type="ECO:0000313" key="15">
    <source>
        <dbReference type="Proteomes" id="UP000609802"/>
    </source>
</evidence>
<protein>
    <recommendedName>
        <fullName evidence="4">2-amino-4-hydroxy-6-hydroxymethyldihydropteridine pyrophosphokinase</fullName>
        <ecNumber evidence="3">2.7.6.3</ecNumber>
    </recommendedName>
    <alternativeName>
        <fullName evidence="11">6-hydroxymethyl-7,8-dihydropterin pyrophosphokinase</fullName>
    </alternativeName>
    <alternativeName>
        <fullName evidence="12">7,8-dihydro-6-hydroxymethylpterin-pyrophosphokinase</fullName>
    </alternativeName>
</protein>
<evidence type="ECO:0000259" key="13">
    <source>
        <dbReference type="PROSITE" id="PS00794"/>
    </source>
</evidence>
<comment type="function">
    <text evidence="10">Catalyzes the transfer of pyrophosphate from adenosine triphosphate (ATP) to 6-hydroxymethyl-7,8-dihydropterin, an enzymatic step in folate biosynthesis pathway.</text>
</comment>
<evidence type="ECO:0000256" key="1">
    <source>
        <dbReference type="ARBA" id="ARBA00005051"/>
    </source>
</evidence>
<organism evidence="14 15">
    <name type="scientific">Aliiroseovarius zhejiangensis</name>
    <dbReference type="NCBI Taxonomy" id="1632025"/>
    <lineage>
        <taxon>Bacteria</taxon>
        <taxon>Pseudomonadati</taxon>
        <taxon>Pseudomonadota</taxon>
        <taxon>Alphaproteobacteria</taxon>
        <taxon>Rhodobacterales</taxon>
        <taxon>Paracoccaceae</taxon>
        <taxon>Aliiroseovarius</taxon>
    </lineage>
</organism>
<accession>A0ABQ3J678</accession>
<dbReference type="EC" id="2.7.6.3" evidence="3"/>
<evidence type="ECO:0000256" key="12">
    <source>
        <dbReference type="ARBA" id="ARBA00033413"/>
    </source>
</evidence>
<keyword evidence="8" id="KW-0067">ATP-binding</keyword>
<dbReference type="SUPFAM" id="SSF55083">
    <property type="entry name" value="6-hydroxymethyl-7,8-dihydropterin pyrophosphokinase, HPPK"/>
    <property type="match status" value="1"/>
</dbReference>
<dbReference type="InterPro" id="IPR000550">
    <property type="entry name" value="Hppk"/>
</dbReference>
<evidence type="ECO:0000256" key="10">
    <source>
        <dbReference type="ARBA" id="ARBA00029409"/>
    </source>
</evidence>
<dbReference type="NCBIfam" id="TIGR01498">
    <property type="entry name" value="folK"/>
    <property type="match status" value="1"/>
</dbReference>